<sequence length="76" mass="8213">MAAWSEVSREVVAASALRRYEIGKAALAISWNLAMAMAESGWIRRKRAVQSGATPRFPVTGCLPPTSGGQMRCQMS</sequence>
<organism evidence="1 2">
    <name type="scientific">Frateuria aurantia (strain ATCC 33424 / DSM 6220 / KCTC 2777 / LMG 1558 / NBRC 3245 / NCIMB 13370)</name>
    <name type="common">Acetobacter aurantius</name>
    <dbReference type="NCBI Taxonomy" id="767434"/>
    <lineage>
        <taxon>Bacteria</taxon>
        <taxon>Pseudomonadati</taxon>
        <taxon>Pseudomonadota</taxon>
        <taxon>Gammaproteobacteria</taxon>
        <taxon>Lysobacterales</taxon>
        <taxon>Rhodanobacteraceae</taxon>
        <taxon>Frateuria</taxon>
    </lineage>
</organism>
<dbReference type="eggNOG" id="COG3517">
    <property type="taxonomic scope" value="Bacteria"/>
</dbReference>
<evidence type="ECO:0000313" key="1">
    <source>
        <dbReference type="EMBL" id="AFC87495.1"/>
    </source>
</evidence>
<dbReference type="KEGG" id="fau:Fraau_3171"/>
<protein>
    <submittedName>
        <fullName evidence="1">Uncharacterized protein</fullName>
    </submittedName>
</protein>
<reference evidence="1" key="1">
    <citation type="submission" date="2012-02" db="EMBL/GenBank/DDBJ databases">
        <title>The complete genome of Frateuria aurantia DSM 6220.</title>
        <authorList>
            <consortium name="US DOE Joint Genome Institute (JGI-PGF)"/>
            <person name="Lucas S."/>
            <person name="Copeland A."/>
            <person name="Lapidus A."/>
            <person name="Glavina del Rio T."/>
            <person name="Dalin E."/>
            <person name="Tice H."/>
            <person name="Bruce D."/>
            <person name="Goodwin L."/>
            <person name="Pitluck S."/>
            <person name="Peters L."/>
            <person name="Ovchinnikova G."/>
            <person name="Teshima H."/>
            <person name="Kyrpides N."/>
            <person name="Mavromatis K."/>
            <person name="Ivanova N."/>
            <person name="Brettin T."/>
            <person name="Detter J.C."/>
            <person name="Han C."/>
            <person name="Larimer F."/>
            <person name="Land M."/>
            <person name="Hauser L."/>
            <person name="Markowitz V."/>
            <person name="Cheng J.-F."/>
            <person name="Hugenholtz P."/>
            <person name="Woyke T."/>
            <person name="Wu D."/>
            <person name="Brambilla E."/>
            <person name="Klenk H.-P."/>
            <person name="Eisen J.A."/>
        </authorList>
    </citation>
    <scope>NUCLEOTIDE SEQUENCE</scope>
    <source>
        <strain evidence="1">DSM 6220</strain>
    </source>
</reference>
<dbReference type="HOGENOM" id="CLU_2649200_0_0_6"/>
<dbReference type="AlphaFoldDB" id="H8L187"/>
<accession>H8L187</accession>
<evidence type="ECO:0000313" key="2">
    <source>
        <dbReference type="Proteomes" id="UP000005234"/>
    </source>
</evidence>
<keyword evidence="2" id="KW-1185">Reference proteome</keyword>
<name>H8L187_FRAAD</name>
<proteinExistence type="predicted"/>
<gene>
    <name evidence="1" type="ordered locus">Fraau_3171</name>
</gene>
<dbReference type="EMBL" id="CP003350">
    <property type="protein sequence ID" value="AFC87495.1"/>
    <property type="molecule type" value="Genomic_DNA"/>
</dbReference>
<dbReference type="Proteomes" id="UP000005234">
    <property type="component" value="Chromosome"/>
</dbReference>